<comment type="caution">
    <text evidence="1">The sequence shown here is derived from an EMBL/GenBank/DDBJ whole genome shotgun (WGS) entry which is preliminary data.</text>
</comment>
<dbReference type="Pfam" id="PF13242">
    <property type="entry name" value="Hydrolase_like"/>
    <property type="match status" value="1"/>
</dbReference>
<protein>
    <submittedName>
        <fullName evidence="1">TIGR01459 family HAD-type hydrolase</fullName>
    </submittedName>
</protein>
<dbReference type="Gene3D" id="3.40.50.1000">
    <property type="entry name" value="HAD superfamily/HAD-like"/>
    <property type="match status" value="2"/>
</dbReference>
<dbReference type="Pfam" id="PF13344">
    <property type="entry name" value="Hydrolase_6"/>
    <property type="match status" value="1"/>
</dbReference>
<dbReference type="RefSeq" id="WP_202689902.1">
    <property type="nucleotide sequence ID" value="NZ_JAESVN010000010.1"/>
</dbReference>
<dbReference type="InterPro" id="IPR006356">
    <property type="entry name" value="HAD-SF_hydro_IIA_hyp3"/>
</dbReference>
<organism evidence="1 2">
    <name type="scientific">Szabonella alba</name>
    <dbReference type="NCBI Taxonomy" id="2804194"/>
    <lineage>
        <taxon>Bacteria</taxon>
        <taxon>Pseudomonadati</taxon>
        <taxon>Pseudomonadota</taxon>
        <taxon>Alphaproteobacteria</taxon>
        <taxon>Rhodobacterales</taxon>
        <taxon>Paracoccaceae</taxon>
        <taxon>Szabonella</taxon>
    </lineage>
</organism>
<dbReference type="PANTHER" id="PTHR19288">
    <property type="entry name" value="4-NITROPHENYLPHOSPHATASE-RELATED"/>
    <property type="match status" value="1"/>
</dbReference>
<dbReference type="NCBIfam" id="TIGR01459">
    <property type="entry name" value="HAD-SF-IIA-hyp4"/>
    <property type="match status" value="1"/>
</dbReference>
<dbReference type="InterPro" id="IPR036412">
    <property type="entry name" value="HAD-like_sf"/>
</dbReference>
<name>A0A8K0VB17_9RHOB</name>
<dbReference type="InterPro" id="IPR023214">
    <property type="entry name" value="HAD_sf"/>
</dbReference>
<proteinExistence type="predicted"/>
<keyword evidence="2" id="KW-1185">Reference proteome</keyword>
<dbReference type="CDD" id="cd07525">
    <property type="entry name" value="HAD_like"/>
    <property type="match status" value="1"/>
</dbReference>
<dbReference type="Proteomes" id="UP000648908">
    <property type="component" value="Unassembled WGS sequence"/>
</dbReference>
<dbReference type="EMBL" id="JAESVN010000010">
    <property type="protein sequence ID" value="MBL4918924.1"/>
    <property type="molecule type" value="Genomic_DNA"/>
</dbReference>
<dbReference type="GO" id="GO:0016791">
    <property type="term" value="F:phosphatase activity"/>
    <property type="evidence" value="ECO:0007669"/>
    <property type="project" value="TreeGrafter"/>
</dbReference>
<dbReference type="AlphaFoldDB" id="A0A8K0VB17"/>
<gene>
    <name evidence="1" type="ORF">JL811_16995</name>
</gene>
<sequence>MTRIIRRLSDTGTSYRALFCDLWGCVHNGKTAWPEAVAALQEFRAGGGRVILVTNSPRPKGPVAEQIAGMGVPRDAWDDIATSGDAAQYALFAGAVGHRVHHIGSTPKDDPFFTDVPPELEALRAEGPAIERVDLDQAEGIVCTSPLNEYDDRPEDYRAAFLYAKARGMKMLCANPDLIVDFGETRLLCAGSLAKFYEELGGEALYFGKPHPPVYDLARRRLAAIDGTLTDRDILCVGDGIGTDILGGEMEGLDTLFLTEGLQAGNFGPAERLDAERLEAFLTAEGRNPTLTTGFLR</sequence>
<reference evidence="1" key="1">
    <citation type="submission" date="2021-01" db="EMBL/GenBank/DDBJ databases">
        <title>Tabrizicola alba sp. nov. a motile alkaliphilic bacterium isolated from a soda lake.</title>
        <authorList>
            <person name="Szuroczki S."/>
            <person name="Abbaszade G."/>
            <person name="Schumann P."/>
            <person name="Toth E."/>
        </authorList>
    </citation>
    <scope>NUCLEOTIDE SEQUENCE</scope>
    <source>
        <strain evidence="1">DMG-N-6</strain>
    </source>
</reference>
<keyword evidence="1" id="KW-0378">Hydrolase</keyword>
<dbReference type="InterPro" id="IPR006357">
    <property type="entry name" value="HAD-SF_hydro_IIA"/>
</dbReference>
<dbReference type="GO" id="GO:0005737">
    <property type="term" value="C:cytoplasm"/>
    <property type="evidence" value="ECO:0007669"/>
    <property type="project" value="TreeGrafter"/>
</dbReference>
<dbReference type="SUPFAM" id="SSF56784">
    <property type="entry name" value="HAD-like"/>
    <property type="match status" value="1"/>
</dbReference>
<evidence type="ECO:0000313" key="1">
    <source>
        <dbReference type="EMBL" id="MBL4918924.1"/>
    </source>
</evidence>
<dbReference type="PANTHER" id="PTHR19288:SF90">
    <property type="entry name" value="OS08G0542600 PROTEIN"/>
    <property type="match status" value="1"/>
</dbReference>
<accession>A0A8K0VB17</accession>
<evidence type="ECO:0000313" key="2">
    <source>
        <dbReference type="Proteomes" id="UP000648908"/>
    </source>
</evidence>